<evidence type="ECO:0000313" key="1">
    <source>
        <dbReference type="EMBL" id="KAK8140696.1"/>
    </source>
</evidence>
<reference evidence="1 2" key="1">
    <citation type="submission" date="2020-02" db="EMBL/GenBank/DDBJ databases">
        <title>Comparative genomics of the hypocrealean fungal genus Beauvera.</title>
        <authorList>
            <person name="Showalter D.N."/>
            <person name="Bushley K.E."/>
            <person name="Rehner S.A."/>
        </authorList>
    </citation>
    <scope>NUCLEOTIDE SEQUENCE [LARGE SCALE GENOMIC DNA]</scope>
    <source>
        <strain evidence="1 2">ARSEF4384</strain>
    </source>
</reference>
<name>A0AAW0RF61_9HYPO</name>
<dbReference type="EMBL" id="JAAHCF010001893">
    <property type="protein sequence ID" value="KAK8140696.1"/>
    <property type="molecule type" value="Genomic_DNA"/>
</dbReference>
<accession>A0AAW0RF61</accession>
<comment type="caution">
    <text evidence="1">The sequence shown here is derived from an EMBL/GenBank/DDBJ whole genome shotgun (WGS) entry which is preliminary data.</text>
</comment>
<protein>
    <submittedName>
        <fullName evidence="1">Uncharacterized protein</fullName>
    </submittedName>
</protein>
<feature type="non-terminal residue" evidence="1">
    <location>
        <position position="64"/>
    </location>
</feature>
<proteinExistence type="predicted"/>
<evidence type="ECO:0000313" key="2">
    <source>
        <dbReference type="Proteomes" id="UP001397290"/>
    </source>
</evidence>
<dbReference type="AlphaFoldDB" id="A0AAW0RF61"/>
<dbReference type="Proteomes" id="UP001397290">
    <property type="component" value="Unassembled WGS sequence"/>
</dbReference>
<keyword evidence="2" id="KW-1185">Reference proteome</keyword>
<gene>
    <name evidence="1" type="ORF">G3M48_002604</name>
</gene>
<organism evidence="1 2">
    <name type="scientific">Beauveria asiatica</name>
    <dbReference type="NCBI Taxonomy" id="1069075"/>
    <lineage>
        <taxon>Eukaryota</taxon>
        <taxon>Fungi</taxon>
        <taxon>Dikarya</taxon>
        <taxon>Ascomycota</taxon>
        <taxon>Pezizomycotina</taxon>
        <taxon>Sordariomycetes</taxon>
        <taxon>Hypocreomycetidae</taxon>
        <taxon>Hypocreales</taxon>
        <taxon>Cordycipitaceae</taxon>
        <taxon>Beauveria</taxon>
    </lineage>
</organism>
<sequence>MGQSGRIRSIEPAFGGADKRFSGGTIWIILQLYEVLPGKLPANPEPVDWIARPRSIGAPTFSSF</sequence>